<evidence type="ECO:0000259" key="3">
    <source>
        <dbReference type="PROSITE" id="PS50887"/>
    </source>
</evidence>
<dbReference type="PANTHER" id="PTHR45138:SF9">
    <property type="entry name" value="DIGUANYLATE CYCLASE DGCM-RELATED"/>
    <property type="match status" value="1"/>
</dbReference>
<dbReference type="CDD" id="cd01949">
    <property type="entry name" value="GGDEF"/>
    <property type="match status" value="1"/>
</dbReference>
<dbReference type="SMART" id="SM00065">
    <property type="entry name" value="GAF"/>
    <property type="match status" value="1"/>
</dbReference>
<organism evidence="4 5">
    <name type="scientific">Treponema peruense</name>
    <dbReference type="NCBI Taxonomy" id="2787628"/>
    <lineage>
        <taxon>Bacteria</taxon>
        <taxon>Pseudomonadati</taxon>
        <taxon>Spirochaetota</taxon>
        <taxon>Spirochaetia</taxon>
        <taxon>Spirochaetales</taxon>
        <taxon>Treponemataceae</taxon>
        <taxon>Treponema</taxon>
    </lineage>
</organism>
<protein>
    <recommendedName>
        <fullName evidence="1">diguanylate cyclase</fullName>
        <ecNumber evidence="1">2.7.7.65</ecNumber>
    </recommendedName>
</protein>
<dbReference type="Gene3D" id="3.30.70.270">
    <property type="match status" value="1"/>
</dbReference>
<dbReference type="EMBL" id="CP064936">
    <property type="protein sequence ID" value="QQA01284.1"/>
    <property type="molecule type" value="Genomic_DNA"/>
</dbReference>
<dbReference type="InterPro" id="IPR043128">
    <property type="entry name" value="Rev_trsase/Diguanyl_cyclase"/>
</dbReference>
<evidence type="ECO:0000313" key="4">
    <source>
        <dbReference type="EMBL" id="QQA01284.1"/>
    </source>
</evidence>
<evidence type="ECO:0000313" key="5">
    <source>
        <dbReference type="Proteomes" id="UP000595224"/>
    </source>
</evidence>
<dbReference type="EC" id="2.7.7.65" evidence="1"/>
<dbReference type="PROSITE" id="PS50887">
    <property type="entry name" value="GGDEF"/>
    <property type="match status" value="1"/>
</dbReference>
<dbReference type="AlphaFoldDB" id="A0A7T3V5N0"/>
<dbReference type="NCBIfam" id="NF041606">
    <property type="entry name" value="dguan_cyc_DgcA"/>
    <property type="match status" value="1"/>
</dbReference>
<dbReference type="SUPFAM" id="SSF55073">
    <property type="entry name" value="Nucleotide cyclase"/>
    <property type="match status" value="1"/>
</dbReference>
<dbReference type="KEGG" id="tper:IWA51_01300"/>
<dbReference type="PANTHER" id="PTHR45138">
    <property type="entry name" value="REGULATORY COMPONENTS OF SENSORY TRANSDUCTION SYSTEM"/>
    <property type="match status" value="1"/>
</dbReference>
<dbReference type="InterPro" id="IPR000160">
    <property type="entry name" value="GGDEF_dom"/>
</dbReference>
<keyword evidence="5" id="KW-1185">Reference proteome</keyword>
<dbReference type="RefSeq" id="WP_198442859.1">
    <property type="nucleotide sequence ID" value="NZ_CBCSHE010000013.1"/>
</dbReference>
<dbReference type="GO" id="GO:0052621">
    <property type="term" value="F:diguanylate cyclase activity"/>
    <property type="evidence" value="ECO:0007669"/>
    <property type="project" value="UniProtKB-EC"/>
</dbReference>
<reference evidence="4 5" key="1">
    <citation type="submission" date="2020-11" db="EMBL/GenBank/DDBJ databases">
        <title>Treponema Peruensis nv. sp., first commensal Treponema isolated from human feces.</title>
        <authorList>
            <person name="Belkhou C."/>
            <person name="Raes J."/>
        </authorList>
    </citation>
    <scope>NUCLEOTIDE SEQUENCE [LARGE SCALE GENOMIC DNA]</scope>
    <source>
        <strain evidence="4 5">RCC2812</strain>
    </source>
</reference>
<dbReference type="SMART" id="SM00267">
    <property type="entry name" value="GGDEF"/>
    <property type="match status" value="1"/>
</dbReference>
<dbReference type="InterPro" id="IPR029016">
    <property type="entry name" value="GAF-like_dom_sf"/>
</dbReference>
<name>A0A7T3V5N0_9SPIR</name>
<dbReference type="GO" id="GO:1902201">
    <property type="term" value="P:negative regulation of bacterial-type flagellum-dependent cell motility"/>
    <property type="evidence" value="ECO:0007669"/>
    <property type="project" value="TreeGrafter"/>
</dbReference>
<dbReference type="Pfam" id="PF00990">
    <property type="entry name" value="GGDEF"/>
    <property type="match status" value="1"/>
</dbReference>
<dbReference type="InterPro" id="IPR003018">
    <property type="entry name" value="GAF"/>
</dbReference>
<dbReference type="InterPro" id="IPR050469">
    <property type="entry name" value="Diguanylate_Cyclase"/>
</dbReference>
<proteinExistence type="predicted"/>
<comment type="catalytic activity">
    <reaction evidence="2">
        <text>2 GTP = 3',3'-c-di-GMP + 2 diphosphate</text>
        <dbReference type="Rhea" id="RHEA:24898"/>
        <dbReference type="ChEBI" id="CHEBI:33019"/>
        <dbReference type="ChEBI" id="CHEBI:37565"/>
        <dbReference type="ChEBI" id="CHEBI:58805"/>
        <dbReference type="EC" id="2.7.7.65"/>
    </reaction>
</comment>
<dbReference type="InterPro" id="IPR048092">
    <property type="entry name" value="Dguan_cyc_DgcA"/>
</dbReference>
<gene>
    <name evidence="4" type="ORF">IWA51_01300</name>
</gene>
<dbReference type="InterPro" id="IPR029787">
    <property type="entry name" value="Nucleotide_cyclase"/>
</dbReference>
<sequence>MNSEEPQNSSTPPMNTDETIALYERHIYDLQQMLEISKSLCTTLELPALIESIVYIAMAQMRVTGAGIFIFESIDSTMYKLSNNYSGLEIDPAVEYTIPVNCALIEKLGSGTKVFSIESLLEDLPDDGSLHILSSLKPSLVVPLILKNRVNGILVLGERIVFDNDSGKFTDYEKNEISTIASLASVAVNNASLIEQSSTDMMTKLKLKYYFFNVLTDKLDKAFSEDIPLSVVMFDIDFFKKFNDTYGHACGDYVLMTVAKIIKSSIRGEDMASRYGGEEFTVMLYNANRSEAIAVAERIRKNIEKNDFYYQGQHMQVTISGGISIFSAETNPVTSAKVLVDQADRALYLSKRNGRNRVTCAAPGTNSESEEAK</sequence>
<dbReference type="NCBIfam" id="TIGR00254">
    <property type="entry name" value="GGDEF"/>
    <property type="match status" value="1"/>
</dbReference>
<dbReference type="GO" id="GO:0043709">
    <property type="term" value="P:cell adhesion involved in single-species biofilm formation"/>
    <property type="evidence" value="ECO:0007669"/>
    <property type="project" value="TreeGrafter"/>
</dbReference>
<dbReference type="Gene3D" id="3.30.450.40">
    <property type="match status" value="1"/>
</dbReference>
<accession>A0A7T3V5N0</accession>
<feature type="domain" description="GGDEF" evidence="3">
    <location>
        <begin position="227"/>
        <end position="363"/>
    </location>
</feature>
<evidence type="ECO:0000256" key="2">
    <source>
        <dbReference type="ARBA" id="ARBA00034247"/>
    </source>
</evidence>
<dbReference type="SUPFAM" id="SSF55781">
    <property type="entry name" value="GAF domain-like"/>
    <property type="match status" value="1"/>
</dbReference>
<dbReference type="FunFam" id="3.30.70.270:FF:000001">
    <property type="entry name" value="Diguanylate cyclase domain protein"/>
    <property type="match status" value="1"/>
</dbReference>
<dbReference type="Proteomes" id="UP000595224">
    <property type="component" value="Chromosome"/>
</dbReference>
<evidence type="ECO:0000256" key="1">
    <source>
        <dbReference type="ARBA" id="ARBA00012528"/>
    </source>
</evidence>
<dbReference type="GO" id="GO:0005886">
    <property type="term" value="C:plasma membrane"/>
    <property type="evidence" value="ECO:0007669"/>
    <property type="project" value="TreeGrafter"/>
</dbReference>